<dbReference type="AlphaFoldDB" id="A0A921GGD2"/>
<name>A0A921GGD2_9ACTN</name>
<dbReference type="EMBL" id="DYWQ01000123">
    <property type="protein sequence ID" value="HJF45725.1"/>
    <property type="molecule type" value="Genomic_DNA"/>
</dbReference>
<dbReference type="Proteomes" id="UP000697330">
    <property type="component" value="Unassembled WGS sequence"/>
</dbReference>
<accession>A0A921GGD2</accession>
<reference evidence="1" key="1">
    <citation type="journal article" date="2021" name="PeerJ">
        <title>Extensive microbial diversity within the chicken gut microbiome revealed by metagenomics and culture.</title>
        <authorList>
            <person name="Gilroy R."/>
            <person name="Ravi A."/>
            <person name="Getino M."/>
            <person name="Pursley I."/>
            <person name="Horton D.L."/>
            <person name="Alikhan N.F."/>
            <person name="Baker D."/>
            <person name="Gharbi K."/>
            <person name="Hall N."/>
            <person name="Watson M."/>
            <person name="Adriaenssens E.M."/>
            <person name="Foster-Nyarko E."/>
            <person name="Jarju S."/>
            <person name="Secka A."/>
            <person name="Antonio M."/>
            <person name="Oren A."/>
            <person name="Chaudhuri R.R."/>
            <person name="La Ragione R."/>
            <person name="Hildebrand F."/>
            <person name="Pallen M.J."/>
        </authorList>
    </citation>
    <scope>NUCLEOTIDE SEQUENCE</scope>
    <source>
        <strain evidence="1">CHK124-7917</strain>
    </source>
</reference>
<organism evidence="1 2">
    <name type="scientific">Thermophilibacter provencensis</name>
    <dbReference type="NCBI Taxonomy" id="1852386"/>
    <lineage>
        <taxon>Bacteria</taxon>
        <taxon>Bacillati</taxon>
        <taxon>Actinomycetota</taxon>
        <taxon>Coriobacteriia</taxon>
        <taxon>Coriobacteriales</taxon>
        <taxon>Atopobiaceae</taxon>
        <taxon>Thermophilibacter</taxon>
    </lineage>
</organism>
<gene>
    <name evidence="1" type="ORF">K8U72_08120</name>
</gene>
<reference evidence="1" key="2">
    <citation type="submission" date="2021-09" db="EMBL/GenBank/DDBJ databases">
        <authorList>
            <person name="Gilroy R."/>
        </authorList>
    </citation>
    <scope>NUCLEOTIDE SEQUENCE</scope>
    <source>
        <strain evidence="1">CHK124-7917</strain>
    </source>
</reference>
<proteinExistence type="predicted"/>
<evidence type="ECO:0000313" key="2">
    <source>
        <dbReference type="Proteomes" id="UP000697330"/>
    </source>
</evidence>
<evidence type="ECO:0000313" key="1">
    <source>
        <dbReference type="EMBL" id="HJF45725.1"/>
    </source>
</evidence>
<sequence>MGEGGAAAKSHDVVRFSRELREALEEHGVSALERFGWAERFEGLGFKMDCGRSYEELYGLPLNDVHGLRSELSRMDDMQTLGDAAFSQCRYITHWAMGSCDEQVEWLKVALARLEEIADGTA</sequence>
<protein>
    <submittedName>
        <fullName evidence="1">Uncharacterized protein</fullName>
    </submittedName>
</protein>
<dbReference type="RefSeq" id="WP_274959426.1">
    <property type="nucleotide sequence ID" value="NZ_DYWQ01000123.1"/>
</dbReference>
<comment type="caution">
    <text evidence="1">The sequence shown here is derived from an EMBL/GenBank/DDBJ whole genome shotgun (WGS) entry which is preliminary data.</text>
</comment>